<dbReference type="InterPro" id="IPR001932">
    <property type="entry name" value="PPM-type_phosphatase-like_dom"/>
</dbReference>
<reference evidence="3 5" key="2">
    <citation type="submission" date="2018-08" db="EMBL/GenBank/DDBJ databases">
        <title>A genome reference for cultivated species of the human gut microbiota.</title>
        <authorList>
            <person name="Zou Y."/>
            <person name="Xue W."/>
            <person name="Luo G."/>
        </authorList>
    </citation>
    <scope>NUCLEOTIDE SEQUENCE [LARGE SCALE GENOMIC DNA]</scope>
    <source>
        <strain evidence="3 5">AF36-7BH</strain>
    </source>
</reference>
<proteinExistence type="predicted"/>
<organism evidence="2 4">
    <name type="scientific">Lachnospira eligens</name>
    <dbReference type="NCBI Taxonomy" id="39485"/>
    <lineage>
        <taxon>Bacteria</taxon>
        <taxon>Bacillati</taxon>
        <taxon>Bacillota</taxon>
        <taxon>Clostridia</taxon>
        <taxon>Lachnospirales</taxon>
        <taxon>Lachnospiraceae</taxon>
        <taxon>Lachnospira</taxon>
    </lineage>
</organism>
<dbReference type="InterPro" id="IPR015655">
    <property type="entry name" value="PP2C"/>
</dbReference>
<dbReference type="NCBIfam" id="NF033484">
    <property type="entry name" value="Stp1_PP2C_phos"/>
    <property type="match status" value="1"/>
</dbReference>
<dbReference type="Gene3D" id="3.60.40.10">
    <property type="entry name" value="PPM-type phosphatase domain"/>
    <property type="match status" value="1"/>
</dbReference>
<evidence type="ECO:0000313" key="5">
    <source>
        <dbReference type="Proteomes" id="UP000285201"/>
    </source>
</evidence>
<evidence type="ECO:0000313" key="3">
    <source>
        <dbReference type="EMBL" id="RHL72540.1"/>
    </source>
</evidence>
<dbReference type="Proteomes" id="UP000095621">
    <property type="component" value="Unassembled WGS sequence"/>
</dbReference>
<reference evidence="2 4" key="1">
    <citation type="submission" date="2015-09" db="EMBL/GenBank/DDBJ databases">
        <authorList>
            <consortium name="Pathogen Informatics"/>
        </authorList>
    </citation>
    <scope>NUCLEOTIDE SEQUENCE [LARGE SCALE GENOMIC DNA]</scope>
    <source>
        <strain evidence="2 4">2789STDY5834875</strain>
    </source>
</reference>
<dbReference type="SUPFAM" id="SSF81606">
    <property type="entry name" value="PP2C-like"/>
    <property type="match status" value="1"/>
</dbReference>
<dbReference type="EMBL" id="QROY01000001">
    <property type="protein sequence ID" value="RHL72540.1"/>
    <property type="molecule type" value="Genomic_DNA"/>
</dbReference>
<dbReference type="OrthoDB" id="9801841at2"/>
<dbReference type="SMART" id="SM00331">
    <property type="entry name" value="PP2C_SIG"/>
    <property type="match status" value="1"/>
</dbReference>
<dbReference type="Pfam" id="PF00481">
    <property type="entry name" value="PP2C"/>
    <property type="match status" value="1"/>
</dbReference>
<keyword evidence="2" id="KW-0378">Hydrolase</keyword>
<dbReference type="InterPro" id="IPR036457">
    <property type="entry name" value="PPM-type-like_dom_sf"/>
</dbReference>
<feature type="domain" description="PPM-type phosphatase" evidence="1">
    <location>
        <begin position="2"/>
        <end position="240"/>
    </location>
</feature>
<evidence type="ECO:0000259" key="1">
    <source>
        <dbReference type="PROSITE" id="PS51746"/>
    </source>
</evidence>
<dbReference type="Proteomes" id="UP000285201">
    <property type="component" value="Unassembled WGS sequence"/>
</dbReference>
<name>A0A174YPI8_9FIRM</name>
<dbReference type="GO" id="GO:0004722">
    <property type="term" value="F:protein serine/threonine phosphatase activity"/>
    <property type="evidence" value="ECO:0007669"/>
    <property type="project" value="UniProtKB-EC"/>
</dbReference>
<dbReference type="EC" id="3.1.3.16" evidence="2"/>
<protein>
    <submittedName>
        <fullName evidence="2">Serine/threonine phosphatase stp</fullName>
        <ecNumber evidence="2">3.1.3.16</ecNumber>
    </submittedName>
    <submittedName>
        <fullName evidence="3">Stp1/IreP family PP2C-type Ser/Thr phosphatase</fullName>
    </submittedName>
</protein>
<dbReference type="AlphaFoldDB" id="A0A174YPI8"/>
<dbReference type="RefSeq" id="WP_055215488.1">
    <property type="nucleotide sequence ID" value="NZ_CZBU01000003.1"/>
</dbReference>
<gene>
    <name evidence="2" type="primary">stp</name>
    <name evidence="3" type="ORF">DW007_01385</name>
    <name evidence="2" type="ORF">ERS852490_01363</name>
</gene>
<evidence type="ECO:0000313" key="4">
    <source>
        <dbReference type="Proteomes" id="UP000095621"/>
    </source>
</evidence>
<dbReference type="PANTHER" id="PTHR47992">
    <property type="entry name" value="PROTEIN PHOSPHATASE"/>
    <property type="match status" value="1"/>
</dbReference>
<dbReference type="SMART" id="SM00332">
    <property type="entry name" value="PP2Cc"/>
    <property type="match status" value="1"/>
</dbReference>
<accession>A0A174YPI8</accession>
<dbReference type="PROSITE" id="PS51746">
    <property type="entry name" value="PPM_2"/>
    <property type="match status" value="1"/>
</dbReference>
<dbReference type="CDD" id="cd00143">
    <property type="entry name" value="PP2Cc"/>
    <property type="match status" value="1"/>
</dbReference>
<dbReference type="EMBL" id="CZBU01000003">
    <property type="protein sequence ID" value="CUQ77043.1"/>
    <property type="molecule type" value="Genomic_DNA"/>
</dbReference>
<evidence type="ECO:0000313" key="2">
    <source>
        <dbReference type="EMBL" id="CUQ77043.1"/>
    </source>
</evidence>
<sequence>MKATAITDIGKTRAVNQDYIYTSVDRVGCLPNLFIVADGMGGHKAGDIASRFTVETIKTLIEQSQGKDAISIINDSVKMVNGLLLQKASESEDYYGMGTTLVIATIFDNVLRVANVGDSRLYVIDDNDITQITRDHSLVEEMVLAGQLSKSEARTHARKNVITRAIGVEEQVEPEMFSIDLKENSKVLMCSDGLTNMLEDAEILSIVRNNADIEDAARMLIDRANENGGKDNISVIIVEL</sequence>